<dbReference type="Proteomes" id="UP000789831">
    <property type="component" value="Unassembled WGS sequence"/>
</dbReference>
<name>A0A9N9C6D5_9GLOM</name>
<proteinExistence type="predicted"/>
<evidence type="ECO:0000313" key="1">
    <source>
        <dbReference type="EMBL" id="CAG8588752.1"/>
    </source>
</evidence>
<evidence type="ECO:0000313" key="2">
    <source>
        <dbReference type="Proteomes" id="UP000789831"/>
    </source>
</evidence>
<dbReference type="EMBL" id="CAJVPL010001821">
    <property type="protein sequence ID" value="CAG8588752.1"/>
    <property type="molecule type" value="Genomic_DNA"/>
</dbReference>
<keyword evidence="2" id="KW-1185">Reference proteome</keyword>
<comment type="caution">
    <text evidence="1">The sequence shown here is derived from an EMBL/GenBank/DDBJ whole genome shotgun (WGS) entry which is preliminary data.</text>
</comment>
<reference evidence="1" key="1">
    <citation type="submission" date="2021-06" db="EMBL/GenBank/DDBJ databases">
        <authorList>
            <person name="Kallberg Y."/>
            <person name="Tangrot J."/>
            <person name="Rosling A."/>
        </authorList>
    </citation>
    <scope>NUCLEOTIDE SEQUENCE</scope>
    <source>
        <strain evidence="1">MT106</strain>
    </source>
</reference>
<accession>A0A9N9C6D5</accession>
<sequence>MYSSLKSRIFDNSVYILLEEFHYGAKYTFNNTEIYNQHLQLEKSVRQVLTKLQIDCQDYYSTEVHQYKFLKNSSVNQITYEEECQKIADKKDMIHQQKI</sequence>
<organism evidence="1 2">
    <name type="scientific">Ambispora gerdemannii</name>
    <dbReference type="NCBI Taxonomy" id="144530"/>
    <lineage>
        <taxon>Eukaryota</taxon>
        <taxon>Fungi</taxon>
        <taxon>Fungi incertae sedis</taxon>
        <taxon>Mucoromycota</taxon>
        <taxon>Glomeromycotina</taxon>
        <taxon>Glomeromycetes</taxon>
        <taxon>Archaeosporales</taxon>
        <taxon>Ambisporaceae</taxon>
        <taxon>Ambispora</taxon>
    </lineage>
</organism>
<protein>
    <submittedName>
        <fullName evidence="1">2657_t:CDS:1</fullName>
    </submittedName>
</protein>
<gene>
    <name evidence="1" type="ORF">AGERDE_LOCUS8497</name>
</gene>
<dbReference type="AlphaFoldDB" id="A0A9N9C6D5"/>